<feature type="transmembrane region" description="Helical" evidence="1">
    <location>
        <begin position="372"/>
        <end position="394"/>
    </location>
</feature>
<feature type="transmembrane region" description="Helical" evidence="1">
    <location>
        <begin position="309"/>
        <end position="326"/>
    </location>
</feature>
<dbReference type="AlphaFoldDB" id="A0A2M7H3A9"/>
<sequence length="544" mass="61796">MHRNSKALLLKKIWLDHQNWFVPILLSCLAAVLFTLYLSAPTFKDPDSFYHLKIAELMMDSKSAIVDFPWLPFTTLGDAYVDHHFLYHVFLIPFILILPPITGMKVATVLLATGTIALFTILLQSHRVRYAPFFVLTLLFSQPFAFRMGLSKAPSFAFLFLVGGFWLITTRRFRMLALVSFFFVWSYGGFILLPILGTTYSIIDIIRHRFINRSWPNLRQTLTASKPLLTTYLGTIAGLLIHPSFPQHLQFYWQQVIQIGLINYGGQIGVGGEWYPLAFSDLIAGIILPSALCLIAIVAILATLKKQSVAGLTALCMTLVFFLFTLKSQRYIEYYVPWAVLFSALALQASGWLDWIPALIKRANHRWFTDAFTTTIGALTLFYLIFIIPSIWIMNAQSTYSGLHGGIPVDNFSGAGTWLRAHATKGDIIFHSDWDTFPQMFYQAARGRYIAGLDPTFLYNKSPDLYSAWVGITTGKTSDNLLETIQGDFHARFVIIENDHESMLRNITNDGRFTWVYEDNDYTIFRVPRLPAITPEATTEPVNQ</sequence>
<protein>
    <recommendedName>
        <fullName evidence="4">Glycosyltransferase RgtA/B/C/D-like domain-containing protein</fullName>
    </recommendedName>
</protein>
<accession>A0A2M7H3A9</accession>
<evidence type="ECO:0000313" key="2">
    <source>
        <dbReference type="EMBL" id="PIW36713.1"/>
    </source>
</evidence>
<proteinExistence type="predicted"/>
<keyword evidence="1" id="KW-0812">Transmembrane</keyword>
<feature type="transmembrane region" description="Helical" evidence="1">
    <location>
        <begin position="153"/>
        <end position="169"/>
    </location>
</feature>
<reference evidence="2 3" key="1">
    <citation type="submission" date="2017-09" db="EMBL/GenBank/DDBJ databases">
        <title>Depth-based differentiation of microbial function through sediment-hosted aquifers and enrichment of novel symbionts in the deep terrestrial subsurface.</title>
        <authorList>
            <person name="Probst A.J."/>
            <person name="Ladd B."/>
            <person name="Jarett J.K."/>
            <person name="Geller-Mcgrath D.E."/>
            <person name="Sieber C.M."/>
            <person name="Emerson J.B."/>
            <person name="Anantharaman K."/>
            <person name="Thomas B.C."/>
            <person name="Malmstrom R."/>
            <person name="Stieglmeier M."/>
            <person name="Klingl A."/>
            <person name="Woyke T."/>
            <person name="Ryan C.M."/>
            <person name="Banfield J.F."/>
        </authorList>
    </citation>
    <scope>NUCLEOTIDE SEQUENCE [LARGE SCALE GENOMIC DNA]</scope>
    <source>
        <strain evidence="2">CG15_BIG_FIL_POST_REV_8_21_14_020_45_12</strain>
    </source>
</reference>
<dbReference type="Proteomes" id="UP000230292">
    <property type="component" value="Unassembled WGS sequence"/>
</dbReference>
<keyword evidence="1" id="KW-0472">Membrane</keyword>
<evidence type="ECO:0000313" key="3">
    <source>
        <dbReference type="Proteomes" id="UP000230292"/>
    </source>
</evidence>
<comment type="caution">
    <text evidence="2">The sequence shown here is derived from an EMBL/GenBank/DDBJ whole genome shotgun (WGS) entry which is preliminary data.</text>
</comment>
<keyword evidence="1" id="KW-1133">Transmembrane helix</keyword>
<feature type="transmembrane region" description="Helical" evidence="1">
    <location>
        <begin position="20"/>
        <end position="40"/>
    </location>
</feature>
<feature type="transmembrane region" description="Helical" evidence="1">
    <location>
        <begin position="338"/>
        <end position="360"/>
    </location>
</feature>
<dbReference type="PROSITE" id="PS51257">
    <property type="entry name" value="PROKAR_LIPOPROTEIN"/>
    <property type="match status" value="1"/>
</dbReference>
<feature type="transmembrane region" description="Helical" evidence="1">
    <location>
        <begin position="175"/>
        <end position="206"/>
    </location>
</feature>
<evidence type="ECO:0000256" key="1">
    <source>
        <dbReference type="SAM" id="Phobius"/>
    </source>
</evidence>
<feature type="transmembrane region" description="Helical" evidence="1">
    <location>
        <begin position="282"/>
        <end position="302"/>
    </location>
</feature>
<name>A0A2M7H3A9_9BACT</name>
<evidence type="ECO:0008006" key="4">
    <source>
        <dbReference type="Google" id="ProtNLM"/>
    </source>
</evidence>
<feature type="transmembrane region" description="Helical" evidence="1">
    <location>
        <begin position="85"/>
        <end position="101"/>
    </location>
</feature>
<gene>
    <name evidence="2" type="ORF">COW24_04075</name>
</gene>
<organism evidence="2 3">
    <name type="scientific">Candidatus Kerfeldbacteria bacterium CG15_BIG_FIL_POST_REV_8_21_14_020_45_12</name>
    <dbReference type="NCBI Taxonomy" id="2014247"/>
    <lineage>
        <taxon>Bacteria</taxon>
        <taxon>Candidatus Kerfeldiibacteriota</taxon>
    </lineage>
</organism>
<dbReference type="EMBL" id="PFGC01000042">
    <property type="protein sequence ID" value="PIW36713.1"/>
    <property type="molecule type" value="Genomic_DNA"/>
</dbReference>